<keyword evidence="2" id="KW-1185">Reference proteome</keyword>
<reference evidence="1 2" key="1">
    <citation type="submission" date="2018-02" db="EMBL/GenBank/DDBJ databases">
        <authorList>
            <person name="Cohen D.B."/>
            <person name="Kent A.D."/>
        </authorList>
    </citation>
    <scope>NUCLEOTIDE SEQUENCE [LARGE SCALE GENOMIC DNA]</scope>
    <source>
        <strain evidence="1 2">ULC007</strain>
    </source>
</reference>
<dbReference type="AlphaFoldDB" id="A0A2T1DM26"/>
<sequence length="393" mass="44878">MQIDELDIEALLSGQPPVSQELLIGMTLGRDRWLDYLHKHYLTNYIADGGSKVKVLVGGVGTGKTHLLRCGLQDAQARDYQTVYLSAREYRLNDLTGFYRAIVQQLDKERLVSGLCQLVTKKLGYGQYDDSDRILSLLIEDQGLTRDLAVHEIKKAIGLTLRDVDFGSSFRAFAYGVINNRLISGNEDSIRLALKWLSGEKLERYQKQSTLLYERLQKPNARYWLNSLIRLLHLAGMTGLVVAIDDLEVMTERHPETRRFRYTANAIKDTCELFRQIIDDVELLDHFLLLLAGRREMIEDDRRGFKSYEALWMRLQTGLLPIDKFNPLSDIVDIDSHLVANGKSFPEQVQMRLRRLFQEAGFQVVDRDLPTLDEQSQLRASVIGATLMALSDG</sequence>
<protein>
    <recommendedName>
        <fullName evidence="3">ATP-binding protein</fullName>
    </recommendedName>
</protein>
<dbReference type="EMBL" id="PVWG01000002">
    <property type="protein sequence ID" value="PSB21511.1"/>
    <property type="molecule type" value="Genomic_DNA"/>
</dbReference>
<reference evidence="1 2" key="2">
    <citation type="submission" date="2018-03" db="EMBL/GenBank/DDBJ databases">
        <title>The ancient ancestry and fast evolution of plastids.</title>
        <authorList>
            <person name="Moore K.R."/>
            <person name="Magnabosco C."/>
            <person name="Momper L."/>
            <person name="Gold D.A."/>
            <person name="Bosak T."/>
            <person name="Fournier G.P."/>
        </authorList>
    </citation>
    <scope>NUCLEOTIDE SEQUENCE [LARGE SCALE GENOMIC DNA]</scope>
    <source>
        <strain evidence="1 2">ULC007</strain>
    </source>
</reference>
<dbReference type="Proteomes" id="UP000238634">
    <property type="component" value="Unassembled WGS sequence"/>
</dbReference>
<evidence type="ECO:0000313" key="2">
    <source>
        <dbReference type="Proteomes" id="UP000238634"/>
    </source>
</evidence>
<evidence type="ECO:0008006" key="3">
    <source>
        <dbReference type="Google" id="ProtNLM"/>
    </source>
</evidence>
<dbReference type="InterPro" id="IPR021228">
    <property type="entry name" value="BrxD"/>
</dbReference>
<dbReference type="Gene3D" id="3.40.50.300">
    <property type="entry name" value="P-loop containing nucleotide triphosphate hydrolases"/>
    <property type="match status" value="1"/>
</dbReference>
<organism evidence="1 2">
    <name type="scientific">Phormidesmis priestleyi ULC007</name>
    <dbReference type="NCBI Taxonomy" id="1920490"/>
    <lineage>
        <taxon>Bacteria</taxon>
        <taxon>Bacillati</taxon>
        <taxon>Cyanobacteriota</taxon>
        <taxon>Cyanophyceae</taxon>
        <taxon>Leptolyngbyales</taxon>
        <taxon>Leptolyngbyaceae</taxon>
        <taxon>Phormidesmis</taxon>
    </lineage>
</organism>
<evidence type="ECO:0000313" key="1">
    <source>
        <dbReference type="EMBL" id="PSB21511.1"/>
    </source>
</evidence>
<accession>A0A2T1DM26</accession>
<gene>
    <name evidence="1" type="ORF">C7B65_02670</name>
</gene>
<dbReference type="STRING" id="1920490.GCA_001895925_01514"/>
<dbReference type="RefSeq" id="WP_073069361.1">
    <property type="nucleotide sequence ID" value="NZ_MPPI01000002.1"/>
</dbReference>
<comment type="caution">
    <text evidence="1">The sequence shown here is derived from an EMBL/GenBank/DDBJ whole genome shotgun (WGS) entry which is preliminary data.</text>
</comment>
<dbReference type="OrthoDB" id="9772976at2"/>
<dbReference type="InterPro" id="IPR027417">
    <property type="entry name" value="P-loop_NTPase"/>
</dbReference>
<dbReference type="Pfam" id="PF10923">
    <property type="entry name" value="BrxC_BrxD"/>
    <property type="match status" value="1"/>
</dbReference>
<proteinExistence type="predicted"/>
<dbReference type="SUPFAM" id="SSF52540">
    <property type="entry name" value="P-loop containing nucleoside triphosphate hydrolases"/>
    <property type="match status" value="1"/>
</dbReference>
<name>A0A2T1DM26_9CYAN</name>